<evidence type="ECO:0000259" key="1">
    <source>
        <dbReference type="PROSITE" id="PS51708"/>
    </source>
</evidence>
<dbReference type="EMBL" id="RBKU01000001">
    <property type="protein sequence ID" value="RKR84710.1"/>
    <property type="molecule type" value="Genomic_DNA"/>
</dbReference>
<dbReference type="RefSeq" id="WP_121200520.1">
    <property type="nucleotide sequence ID" value="NZ_RBKU01000001.1"/>
</dbReference>
<reference evidence="2 3" key="1">
    <citation type="submission" date="2018-10" db="EMBL/GenBank/DDBJ databases">
        <title>Genomic Encyclopedia of Archaeal and Bacterial Type Strains, Phase II (KMG-II): from individual species to whole genera.</title>
        <authorList>
            <person name="Goeker M."/>
        </authorList>
    </citation>
    <scope>NUCLEOTIDE SEQUENCE [LARGE SCALE GENOMIC DNA]</scope>
    <source>
        <strain evidence="2 3">DSM 18602</strain>
    </source>
</reference>
<dbReference type="InterPro" id="IPR038186">
    <property type="entry name" value="CHAD_dom_sf"/>
</dbReference>
<dbReference type="InterPro" id="IPR007899">
    <property type="entry name" value="CHAD_dom"/>
</dbReference>
<dbReference type="PROSITE" id="PS51708">
    <property type="entry name" value="CHAD"/>
    <property type="match status" value="1"/>
</dbReference>
<accession>A0A495J6U6</accession>
<dbReference type="OrthoDB" id="676869at2"/>
<evidence type="ECO:0000313" key="3">
    <source>
        <dbReference type="Proteomes" id="UP000268007"/>
    </source>
</evidence>
<dbReference type="AlphaFoldDB" id="A0A495J6U6"/>
<organism evidence="2 3">
    <name type="scientific">Mucilaginibacter gracilis</name>
    <dbReference type="NCBI Taxonomy" id="423350"/>
    <lineage>
        <taxon>Bacteria</taxon>
        <taxon>Pseudomonadati</taxon>
        <taxon>Bacteroidota</taxon>
        <taxon>Sphingobacteriia</taxon>
        <taxon>Sphingobacteriales</taxon>
        <taxon>Sphingobacteriaceae</taxon>
        <taxon>Mucilaginibacter</taxon>
    </lineage>
</organism>
<dbReference type="Proteomes" id="UP000268007">
    <property type="component" value="Unassembled WGS sequence"/>
</dbReference>
<proteinExistence type="predicted"/>
<dbReference type="Gene3D" id="1.40.20.10">
    <property type="entry name" value="CHAD domain"/>
    <property type="match status" value="1"/>
</dbReference>
<feature type="domain" description="CHAD" evidence="1">
    <location>
        <begin position="1"/>
        <end position="271"/>
    </location>
</feature>
<sequence>MKHKEIDGIIRKRFEKLNTAYDQVRLHFRENDIRLFRVKVKKLQACLSLMERVKGHHHAICVPRHIADLYKLSGTIRTLQMQDRCIRETLTGKNMALPQTYLALLSYKILHAIEKLNKLISSYGPFGKEELNLVDLLPHQLSQGDIEKFIASKEDALKKLIAPIFPTDVALHEIRKELKNLLYLSPYIPIGIGTLSSFALLSTPAQIDSFTIVLGDFHDMNVAIDCLHAECMDIEINDDEKAVLRNIETQWMNERTSIREKVYDQIQKITASILPLASPVK</sequence>
<dbReference type="Pfam" id="PF05235">
    <property type="entry name" value="CHAD"/>
    <property type="match status" value="1"/>
</dbReference>
<keyword evidence="3" id="KW-1185">Reference proteome</keyword>
<comment type="caution">
    <text evidence="2">The sequence shown here is derived from an EMBL/GenBank/DDBJ whole genome shotgun (WGS) entry which is preliminary data.</text>
</comment>
<name>A0A495J6U6_9SPHI</name>
<gene>
    <name evidence="2" type="ORF">BDD43_4961</name>
</gene>
<evidence type="ECO:0000313" key="2">
    <source>
        <dbReference type="EMBL" id="RKR84710.1"/>
    </source>
</evidence>
<protein>
    <submittedName>
        <fullName evidence="2">CHAD domain-containing protein</fullName>
    </submittedName>
</protein>